<dbReference type="EMBL" id="QRTH01000009">
    <property type="protein sequence ID" value="RGQ48795.1"/>
    <property type="molecule type" value="Genomic_DNA"/>
</dbReference>
<evidence type="ECO:0000313" key="7">
    <source>
        <dbReference type="Proteomes" id="UP000433928"/>
    </source>
</evidence>
<gene>
    <name evidence="4" type="ORF">DWY92_16235</name>
    <name evidence="3" type="ORF">DXD90_07385</name>
    <name evidence="2" type="ORF">GAQ59_07840</name>
</gene>
<evidence type="ECO:0000313" key="2">
    <source>
        <dbReference type="EMBL" id="KAB4170885.1"/>
    </source>
</evidence>
<keyword evidence="1" id="KW-0732">Signal</keyword>
<protein>
    <recommendedName>
        <fullName evidence="8">DUF4858 domain-containing protein</fullName>
    </recommendedName>
</protein>
<feature type="signal peptide" evidence="1">
    <location>
        <begin position="1"/>
        <end position="30"/>
    </location>
</feature>
<sequence length="222" mass="25879">MDATNQIISNVWKTAIFLLFFLFLARSVNAQVQNGWTPNDSVRLTKMLKGEMPIHIDDAFKRELEQSIIGHSPKDDNRYWDDFRLDIDFKEDFPNVVNIECATTFHYKLNHNNNLLNGNLKCKSLMRNSRIDKNLPLIKIQQKTNMTIPLNKKLHFSVYGSYTLDKKRSVILPATSIPYKVGAGFSYEIGKHAIIKSQTNYQYNIIQKKWEWFFGAGVFFTF</sequence>
<evidence type="ECO:0008006" key="8">
    <source>
        <dbReference type="Google" id="ProtNLM"/>
    </source>
</evidence>
<name>A0A374N2A2_BACUN</name>
<evidence type="ECO:0000313" key="6">
    <source>
        <dbReference type="Proteomes" id="UP000283680"/>
    </source>
</evidence>
<evidence type="ECO:0000313" key="5">
    <source>
        <dbReference type="Proteomes" id="UP000263754"/>
    </source>
</evidence>
<dbReference type="RefSeq" id="WP_025815045.1">
    <property type="nucleotide sequence ID" value="NZ_JAQENE010000001.1"/>
</dbReference>
<dbReference type="EMBL" id="WCUG01000006">
    <property type="protein sequence ID" value="KAB4170885.1"/>
    <property type="molecule type" value="Genomic_DNA"/>
</dbReference>
<reference evidence="5 6" key="1">
    <citation type="submission" date="2018-08" db="EMBL/GenBank/DDBJ databases">
        <title>A genome reference for cultivated species of the human gut microbiota.</title>
        <authorList>
            <person name="Zou Y."/>
            <person name="Xue W."/>
            <person name="Luo G."/>
        </authorList>
    </citation>
    <scope>NUCLEOTIDE SEQUENCE [LARGE SCALE GENOMIC DNA]</scope>
    <source>
        <strain evidence="4 6">AF28-11</strain>
        <strain evidence="3 5">TM10-17</strain>
    </source>
</reference>
<dbReference type="EMBL" id="QSOF01000008">
    <property type="protein sequence ID" value="RGI77140.1"/>
    <property type="molecule type" value="Genomic_DNA"/>
</dbReference>
<dbReference type="Proteomes" id="UP000263754">
    <property type="component" value="Unassembled WGS sequence"/>
</dbReference>
<accession>A0A374N2A2</accession>
<evidence type="ECO:0000256" key="1">
    <source>
        <dbReference type="SAM" id="SignalP"/>
    </source>
</evidence>
<feature type="chain" id="PRO_5036069545" description="DUF4858 domain-containing protein" evidence="1">
    <location>
        <begin position="31"/>
        <end position="222"/>
    </location>
</feature>
<evidence type="ECO:0000313" key="3">
    <source>
        <dbReference type="EMBL" id="RGI77140.1"/>
    </source>
</evidence>
<comment type="caution">
    <text evidence="3">The sequence shown here is derived from an EMBL/GenBank/DDBJ whole genome shotgun (WGS) entry which is preliminary data.</text>
</comment>
<dbReference type="Proteomes" id="UP000433928">
    <property type="component" value="Unassembled WGS sequence"/>
</dbReference>
<evidence type="ECO:0000313" key="4">
    <source>
        <dbReference type="EMBL" id="RGQ48795.1"/>
    </source>
</evidence>
<proteinExistence type="predicted"/>
<dbReference type="Proteomes" id="UP000283680">
    <property type="component" value="Unassembled WGS sequence"/>
</dbReference>
<organism evidence="3 5">
    <name type="scientific">Bacteroides uniformis</name>
    <dbReference type="NCBI Taxonomy" id="820"/>
    <lineage>
        <taxon>Bacteria</taxon>
        <taxon>Pseudomonadati</taxon>
        <taxon>Bacteroidota</taxon>
        <taxon>Bacteroidia</taxon>
        <taxon>Bacteroidales</taxon>
        <taxon>Bacteroidaceae</taxon>
        <taxon>Bacteroides</taxon>
    </lineage>
</organism>
<dbReference type="AlphaFoldDB" id="A0A374N2A2"/>
<reference evidence="2 7" key="2">
    <citation type="journal article" date="2019" name="Nat. Med.">
        <title>A library of human gut bacterial isolates paired with longitudinal multiomics data enables mechanistic microbiome research.</title>
        <authorList>
            <person name="Poyet M."/>
            <person name="Groussin M."/>
            <person name="Gibbons S.M."/>
            <person name="Avila-Pacheco J."/>
            <person name="Jiang X."/>
            <person name="Kearney S.M."/>
            <person name="Perrotta A.R."/>
            <person name="Berdy B."/>
            <person name="Zhao S."/>
            <person name="Lieberman T.D."/>
            <person name="Swanson P.K."/>
            <person name="Smith M."/>
            <person name="Roesemann S."/>
            <person name="Alexander J.E."/>
            <person name="Rich S.A."/>
            <person name="Livny J."/>
            <person name="Vlamakis H."/>
            <person name="Clish C."/>
            <person name="Bullock K."/>
            <person name="Deik A."/>
            <person name="Scott J."/>
            <person name="Pierce K.A."/>
            <person name="Xavier R.J."/>
            <person name="Alm E.J."/>
        </authorList>
    </citation>
    <scope>NUCLEOTIDE SEQUENCE [LARGE SCALE GENOMIC DNA]</scope>
    <source>
        <strain evidence="2 7">BIOML-A27</strain>
    </source>
</reference>